<comment type="caution">
    <text evidence="1">The sequence shown here is derived from an EMBL/GenBank/DDBJ whole genome shotgun (WGS) entry which is preliminary data.</text>
</comment>
<proteinExistence type="predicted"/>
<reference evidence="1 2" key="1">
    <citation type="submission" date="2013-11" db="EMBL/GenBank/DDBJ databases">
        <title>The Genome Sequence of Phytophthora parasitica P1976.</title>
        <authorList>
            <consortium name="The Broad Institute Genomics Platform"/>
            <person name="Russ C."/>
            <person name="Tyler B."/>
            <person name="Panabieres F."/>
            <person name="Shan W."/>
            <person name="Tripathy S."/>
            <person name="Grunwald N."/>
            <person name="Machado M."/>
            <person name="Johnson C.S."/>
            <person name="Walker B."/>
            <person name="Young S."/>
            <person name="Zeng Q."/>
            <person name="Gargeya S."/>
            <person name="Fitzgerald M."/>
            <person name="Haas B."/>
            <person name="Abouelleil A."/>
            <person name="Allen A.W."/>
            <person name="Alvarado L."/>
            <person name="Arachchi H.M."/>
            <person name="Berlin A.M."/>
            <person name="Chapman S.B."/>
            <person name="Gainer-Dewar J."/>
            <person name="Goldberg J."/>
            <person name="Griggs A."/>
            <person name="Gujja S."/>
            <person name="Hansen M."/>
            <person name="Howarth C."/>
            <person name="Imamovic A."/>
            <person name="Ireland A."/>
            <person name="Larimer J."/>
            <person name="McCowan C."/>
            <person name="Murphy C."/>
            <person name="Pearson M."/>
            <person name="Poon T.W."/>
            <person name="Priest M."/>
            <person name="Roberts A."/>
            <person name="Saif S."/>
            <person name="Shea T."/>
            <person name="Sisk P."/>
            <person name="Sykes S."/>
            <person name="Wortman J."/>
            <person name="Nusbaum C."/>
            <person name="Birren B."/>
        </authorList>
    </citation>
    <scope>NUCLEOTIDE SEQUENCE [LARGE SCALE GENOMIC DNA]</scope>
    <source>
        <strain evidence="1 2">P1976</strain>
    </source>
</reference>
<accession>A0A081B5E9</accession>
<organism evidence="1 2">
    <name type="scientific">Phytophthora nicotianae P1976</name>
    <dbReference type="NCBI Taxonomy" id="1317066"/>
    <lineage>
        <taxon>Eukaryota</taxon>
        <taxon>Sar</taxon>
        <taxon>Stramenopiles</taxon>
        <taxon>Oomycota</taxon>
        <taxon>Peronosporomycetes</taxon>
        <taxon>Peronosporales</taxon>
        <taxon>Peronosporaceae</taxon>
        <taxon>Phytophthora</taxon>
    </lineage>
</organism>
<gene>
    <name evidence="1" type="ORF">F444_00095</name>
</gene>
<evidence type="ECO:0000313" key="1">
    <source>
        <dbReference type="EMBL" id="ETO86360.1"/>
    </source>
</evidence>
<dbReference type="AlphaFoldDB" id="A0A081B5E9"/>
<dbReference type="OrthoDB" id="91613at2759"/>
<dbReference type="Proteomes" id="UP000028582">
    <property type="component" value="Unassembled WGS sequence"/>
</dbReference>
<dbReference type="EMBL" id="ANJA01000034">
    <property type="protein sequence ID" value="ETO86360.1"/>
    <property type="molecule type" value="Genomic_DNA"/>
</dbReference>
<name>A0A081B5E9_PHYNI</name>
<feature type="non-terminal residue" evidence="1">
    <location>
        <position position="1"/>
    </location>
</feature>
<sequence length="112" mass="13395">ETWEVGYIIHMRESLLGMEYRVLWVHPDSSCKTLYLRSWTPAAKLREDDFVEEMDRVDRWKASSVSLFEEFWRTDEVSMGLLMTDDDSVFNALKRTAEFGHSSKWRLSHFRL</sequence>
<protein>
    <submittedName>
        <fullName evidence="1">Uncharacterized protein</fullName>
    </submittedName>
</protein>
<evidence type="ECO:0000313" key="2">
    <source>
        <dbReference type="Proteomes" id="UP000028582"/>
    </source>
</evidence>